<dbReference type="EMBL" id="ATGI01000017">
    <property type="protein sequence ID" value="EPF74669.1"/>
    <property type="molecule type" value="Genomic_DNA"/>
</dbReference>
<sequence>MAIREIFEIPDLRLRVNYTPVSDVSLVQNLITDLLDTLYSTDNGIGLAAPQIGHSDAVIVIDLSEDRNNPLIMINPEIVESYGELLSQEGCLSVPGISAEVKRSQYIKIRALDRDGNEFYIEQDDYLAIVIQHEIDHLHGRIFIDYLSPLKRERAMKKITKWRKQEQRLAQ</sequence>
<protein>
    <recommendedName>
        <fullName evidence="2">Peptide deformylase</fullName>
        <shortName evidence="2">PDF</shortName>
        <ecNumber evidence="2">3.5.1.88</ecNumber>
    </recommendedName>
    <alternativeName>
        <fullName evidence="2">Polypeptide deformylase</fullName>
    </alternativeName>
</protein>
<comment type="caution">
    <text evidence="3">The sequence shown here is derived from an EMBL/GenBank/DDBJ whole genome shotgun (WGS) entry which is preliminary data.</text>
</comment>
<gene>
    <name evidence="2" type="primary">def</name>
    <name evidence="3" type="ORF">F945_01436</name>
</gene>
<dbReference type="NCBIfam" id="NF001159">
    <property type="entry name" value="PRK00150.1-3"/>
    <property type="match status" value="1"/>
</dbReference>
<feature type="active site" evidence="2">
    <location>
        <position position="134"/>
    </location>
</feature>
<dbReference type="PATRIC" id="fig|421052.3.peg.1395"/>
<dbReference type="GO" id="GO:0046872">
    <property type="term" value="F:metal ion binding"/>
    <property type="evidence" value="ECO:0007669"/>
    <property type="project" value="UniProtKB-KW"/>
</dbReference>
<comment type="cofactor">
    <cofactor evidence="2">
        <name>Fe(2+)</name>
        <dbReference type="ChEBI" id="CHEBI:29033"/>
    </cofactor>
    <text evidence="2">Binds 1 Fe(2+) ion.</text>
</comment>
<keyword evidence="2" id="KW-0408">Iron</keyword>
<reference evidence="3 4" key="1">
    <citation type="submission" date="2013-06" db="EMBL/GenBank/DDBJ databases">
        <title>The Genome Sequence of Acinetobacter rudis CIP 110305.</title>
        <authorList>
            <consortium name="The Broad Institute Genome Sequencing Platform"/>
            <consortium name="The Broad Institute Genome Sequencing Center for Infectious Disease"/>
            <person name="Cerqueira G."/>
            <person name="Feldgarden M."/>
            <person name="Courvalin P."/>
            <person name="Perichon B."/>
            <person name="Grillot-Courvalin C."/>
            <person name="Clermont D."/>
            <person name="Rocha E."/>
            <person name="Yoon E.-J."/>
            <person name="Nemec A."/>
            <person name="Young S.K."/>
            <person name="Zeng Q."/>
            <person name="Gargeya S."/>
            <person name="Fitzgerald M."/>
            <person name="Abouelleil A."/>
            <person name="Alvarado L."/>
            <person name="Berlin A.M."/>
            <person name="Chapman S.B."/>
            <person name="Dewar J."/>
            <person name="Goldberg J."/>
            <person name="Griggs A."/>
            <person name="Gujja S."/>
            <person name="Hansen M."/>
            <person name="Howarth C."/>
            <person name="Imamovic A."/>
            <person name="Larimer J."/>
            <person name="McCowan C."/>
            <person name="Murphy C."/>
            <person name="Pearson M."/>
            <person name="Priest M."/>
            <person name="Roberts A."/>
            <person name="Saif S."/>
            <person name="Shea T."/>
            <person name="Sykes S."/>
            <person name="Wortman J."/>
            <person name="Nusbaum C."/>
            <person name="Birren B."/>
        </authorList>
    </citation>
    <scope>NUCLEOTIDE SEQUENCE [LARGE SCALE GENOMIC DNA]</scope>
    <source>
        <strain evidence="3 4">CIP 110305</strain>
    </source>
</reference>
<comment type="function">
    <text evidence="2">Removes the formyl group from the N-terminal Met of newly synthesized proteins. Requires at least a dipeptide for an efficient rate of reaction. N-terminal L-methionine is a prerequisite for activity but the enzyme has broad specificity at other positions.</text>
</comment>
<dbReference type="PRINTS" id="PR01576">
    <property type="entry name" value="PDEFORMYLASE"/>
</dbReference>
<dbReference type="Pfam" id="PF01327">
    <property type="entry name" value="Pep_deformylase"/>
    <property type="match status" value="1"/>
</dbReference>
<dbReference type="CDD" id="cd00487">
    <property type="entry name" value="Pep_deformylase"/>
    <property type="match status" value="1"/>
</dbReference>
<dbReference type="RefSeq" id="WP_016655845.1">
    <property type="nucleotide sequence ID" value="NZ_KE340352.1"/>
</dbReference>
<keyword evidence="2" id="KW-0648">Protein biosynthesis</keyword>
<dbReference type="EC" id="3.5.1.88" evidence="2"/>
<accession>S3NKA0</accession>
<name>S3NKA0_9GAMM</name>
<keyword evidence="4" id="KW-1185">Reference proteome</keyword>
<evidence type="ECO:0000313" key="3">
    <source>
        <dbReference type="EMBL" id="EPF74669.1"/>
    </source>
</evidence>
<feature type="binding site" evidence="2">
    <location>
        <position position="133"/>
    </location>
    <ligand>
        <name>Fe cation</name>
        <dbReference type="ChEBI" id="CHEBI:24875"/>
    </ligand>
</feature>
<dbReference type="eggNOG" id="COG0242">
    <property type="taxonomic scope" value="Bacteria"/>
</dbReference>
<dbReference type="Gene3D" id="3.90.45.10">
    <property type="entry name" value="Peptide deformylase"/>
    <property type="match status" value="1"/>
</dbReference>
<dbReference type="PIRSF" id="PIRSF004749">
    <property type="entry name" value="Pep_def"/>
    <property type="match status" value="1"/>
</dbReference>
<dbReference type="GO" id="GO:0006412">
    <property type="term" value="P:translation"/>
    <property type="evidence" value="ECO:0007669"/>
    <property type="project" value="UniProtKB-UniRule"/>
</dbReference>
<feature type="binding site" evidence="2">
    <location>
        <position position="137"/>
    </location>
    <ligand>
        <name>Fe cation</name>
        <dbReference type="ChEBI" id="CHEBI:24875"/>
    </ligand>
</feature>
<evidence type="ECO:0000256" key="1">
    <source>
        <dbReference type="ARBA" id="ARBA00010759"/>
    </source>
</evidence>
<proteinExistence type="inferred from homology"/>
<feature type="binding site" evidence="2">
    <location>
        <position position="91"/>
    </location>
    <ligand>
        <name>Fe cation</name>
        <dbReference type="ChEBI" id="CHEBI:24875"/>
    </ligand>
</feature>
<dbReference type="HAMAP" id="MF_00163">
    <property type="entry name" value="Pep_deformylase"/>
    <property type="match status" value="1"/>
</dbReference>
<dbReference type="InterPro" id="IPR036821">
    <property type="entry name" value="Peptide_deformylase_sf"/>
</dbReference>
<dbReference type="NCBIfam" id="TIGR00079">
    <property type="entry name" value="pept_deformyl"/>
    <property type="match status" value="1"/>
</dbReference>
<dbReference type="PANTHER" id="PTHR10458:SF22">
    <property type="entry name" value="PEPTIDE DEFORMYLASE"/>
    <property type="match status" value="1"/>
</dbReference>
<dbReference type="HOGENOM" id="CLU_061901_2_1_6"/>
<dbReference type="PANTHER" id="PTHR10458">
    <property type="entry name" value="PEPTIDE DEFORMYLASE"/>
    <property type="match status" value="1"/>
</dbReference>
<evidence type="ECO:0000313" key="4">
    <source>
        <dbReference type="Proteomes" id="UP000014568"/>
    </source>
</evidence>
<dbReference type="STRING" id="632955.GCA_000829675_00685"/>
<comment type="similarity">
    <text evidence="1 2">Belongs to the polypeptide deformylase family.</text>
</comment>
<dbReference type="Proteomes" id="UP000014568">
    <property type="component" value="Unassembled WGS sequence"/>
</dbReference>
<organism evidence="3 4">
    <name type="scientific">Acinetobacter rudis CIP 110305</name>
    <dbReference type="NCBI Taxonomy" id="421052"/>
    <lineage>
        <taxon>Bacteria</taxon>
        <taxon>Pseudomonadati</taxon>
        <taxon>Pseudomonadota</taxon>
        <taxon>Gammaproteobacteria</taxon>
        <taxon>Moraxellales</taxon>
        <taxon>Moraxellaceae</taxon>
        <taxon>Acinetobacter</taxon>
    </lineage>
</organism>
<evidence type="ECO:0000256" key="2">
    <source>
        <dbReference type="HAMAP-Rule" id="MF_00163"/>
    </source>
</evidence>
<dbReference type="SUPFAM" id="SSF56420">
    <property type="entry name" value="Peptide deformylase"/>
    <property type="match status" value="1"/>
</dbReference>
<dbReference type="AlphaFoldDB" id="S3NKA0"/>
<dbReference type="InterPro" id="IPR023635">
    <property type="entry name" value="Peptide_deformylase"/>
</dbReference>
<dbReference type="GO" id="GO:0042586">
    <property type="term" value="F:peptide deformylase activity"/>
    <property type="evidence" value="ECO:0007669"/>
    <property type="project" value="UniProtKB-UniRule"/>
</dbReference>
<keyword evidence="2" id="KW-0479">Metal-binding</keyword>
<keyword evidence="2" id="KW-0378">Hydrolase</keyword>
<dbReference type="OrthoDB" id="9804313at2"/>
<comment type="catalytic activity">
    <reaction evidence="2">
        <text>N-terminal N-formyl-L-methionyl-[peptide] + H2O = N-terminal L-methionyl-[peptide] + formate</text>
        <dbReference type="Rhea" id="RHEA:24420"/>
        <dbReference type="Rhea" id="RHEA-COMP:10639"/>
        <dbReference type="Rhea" id="RHEA-COMP:10640"/>
        <dbReference type="ChEBI" id="CHEBI:15377"/>
        <dbReference type="ChEBI" id="CHEBI:15740"/>
        <dbReference type="ChEBI" id="CHEBI:49298"/>
        <dbReference type="ChEBI" id="CHEBI:64731"/>
        <dbReference type="EC" id="3.5.1.88"/>
    </reaction>
</comment>